<feature type="region of interest" description="Disordered" evidence="6">
    <location>
        <begin position="56"/>
        <end position="113"/>
    </location>
</feature>
<reference evidence="8 9" key="1">
    <citation type="submission" date="2023-12" db="EMBL/GenBank/DDBJ databases">
        <title>A high-quality genome assembly for Dillenia turbinata (Dilleniales).</title>
        <authorList>
            <person name="Chanderbali A."/>
        </authorList>
    </citation>
    <scope>NUCLEOTIDE SEQUENCE [LARGE SCALE GENOMIC DNA]</scope>
    <source>
        <strain evidence="8">LSX21</strain>
        <tissue evidence="8">Leaf</tissue>
    </source>
</reference>
<organism evidence="8 9">
    <name type="scientific">Dillenia turbinata</name>
    <dbReference type="NCBI Taxonomy" id="194707"/>
    <lineage>
        <taxon>Eukaryota</taxon>
        <taxon>Viridiplantae</taxon>
        <taxon>Streptophyta</taxon>
        <taxon>Embryophyta</taxon>
        <taxon>Tracheophyta</taxon>
        <taxon>Spermatophyta</taxon>
        <taxon>Magnoliopsida</taxon>
        <taxon>eudicotyledons</taxon>
        <taxon>Gunneridae</taxon>
        <taxon>Pentapetalae</taxon>
        <taxon>Dilleniales</taxon>
        <taxon>Dilleniaceae</taxon>
        <taxon>Dillenia</taxon>
    </lineage>
</organism>
<evidence type="ECO:0000259" key="7">
    <source>
        <dbReference type="PROSITE" id="PS50863"/>
    </source>
</evidence>
<evidence type="ECO:0000256" key="6">
    <source>
        <dbReference type="SAM" id="MobiDB-lite"/>
    </source>
</evidence>
<comment type="caution">
    <text evidence="8">The sequence shown here is derived from an EMBL/GenBank/DDBJ whole genome shotgun (WGS) entry which is preliminary data.</text>
</comment>
<sequence length="540" mass="59868">MLPGGKEGFGEEELSAQGRLPFCRSHSRVAAAACSSNSSSQLLLYDSAALPTIHGSGGWEAQPQAQSEVGGWGRGWFGNEEQQEEESQSQSQSQSQSHSTTSNSHHHLHRKSSMDLMEASPVHMNANTNTINNLVDEDEDEDVINRQNMEDSDDKAILSLGTGTSSSTSIGTASASVEKEHMFDKVVTPSDVGKLNRLVIPKQHAEKYFPLDSSTNEKGLLLNFEDRSGKPWRFRYSYWNSSQSYVMTKGWSRFVKEKKLDAGDIVSFQRAVGEASKDRLFIDWRRRPEAPDHRHHPSSSLIPTLSLPHHHQHLSNFQSAMPWSPLFLRHQPPIAAPPMPLPTLRNHSHLPHLNMNNNANTYYRLHHHHGFSTNSGSSYTYNVVNPYPAAGDSFYYSSSTAPAPPQQLVQQQQQKLQQHMSGSGAADQEDPSEPIVFESVPVVHGKAAAKRLRLFGVNMECPISDSDEYPLHLMSTTTTSIIPHPVLASSSQYDHHHRHFSPPHSPSSSLQLRLYNAAPLPTLPPEFLDKGSSASTSGFP</sequence>
<comment type="subcellular location">
    <subcellularLocation>
        <location evidence="1">Nucleus</location>
    </subcellularLocation>
</comment>
<dbReference type="GO" id="GO:0003677">
    <property type="term" value="F:DNA binding"/>
    <property type="evidence" value="ECO:0007669"/>
    <property type="project" value="UniProtKB-KW"/>
</dbReference>
<feature type="domain" description="TF-B3" evidence="7">
    <location>
        <begin position="183"/>
        <end position="288"/>
    </location>
</feature>
<evidence type="ECO:0000256" key="5">
    <source>
        <dbReference type="ARBA" id="ARBA00023242"/>
    </source>
</evidence>
<dbReference type="PANTHER" id="PTHR31140">
    <property type="entry name" value="B3 DOMAIN-CONTAINING TRANSCRIPTION FACTOR ABI3"/>
    <property type="match status" value="1"/>
</dbReference>
<dbReference type="Pfam" id="PF02362">
    <property type="entry name" value="B3"/>
    <property type="match status" value="1"/>
</dbReference>
<evidence type="ECO:0000256" key="2">
    <source>
        <dbReference type="ARBA" id="ARBA00023015"/>
    </source>
</evidence>
<evidence type="ECO:0000313" key="8">
    <source>
        <dbReference type="EMBL" id="KAK6948032.1"/>
    </source>
</evidence>
<dbReference type="InterPro" id="IPR003340">
    <property type="entry name" value="B3_DNA-bd"/>
</dbReference>
<feature type="region of interest" description="Disordered" evidence="6">
    <location>
        <begin position="396"/>
        <end position="432"/>
    </location>
</feature>
<dbReference type="FunFam" id="2.40.330.10:FF:000002">
    <property type="entry name" value="B3 domain-containing protein"/>
    <property type="match status" value="1"/>
</dbReference>
<keyword evidence="9" id="KW-1185">Reference proteome</keyword>
<keyword evidence="2" id="KW-0805">Transcription regulation</keyword>
<dbReference type="InterPro" id="IPR015300">
    <property type="entry name" value="DNA-bd_pseudobarrel_sf"/>
</dbReference>
<dbReference type="CDD" id="cd10017">
    <property type="entry name" value="B3_DNA"/>
    <property type="match status" value="1"/>
</dbReference>
<dbReference type="GO" id="GO:0005634">
    <property type="term" value="C:nucleus"/>
    <property type="evidence" value="ECO:0007669"/>
    <property type="project" value="UniProtKB-SubCell"/>
</dbReference>
<dbReference type="Proteomes" id="UP001370490">
    <property type="component" value="Unassembled WGS sequence"/>
</dbReference>
<keyword evidence="4" id="KW-0804">Transcription</keyword>
<evidence type="ECO:0000256" key="3">
    <source>
        <dbReference type="ARBA" id="ARBA00023125"/>
    </source>
</evidence>
<accession>A0AAN8ZSI0</accession>
<dbReference type="PANTHER" id="PTHR31140:SF2">
    <property type="entry name" value="B3 DOMAIN-CONTAINING TRANSCRIPTION FACTOR NGA2"/>
    <property type="match status" value="1"/>
</dbReference>
<evidence type="ECO:0000313" key="9">
    <source>
        <dbReference type="Proteomes" id="UP001370490"/>
    </source>
</evidence>
<evidence type="ECO:0000256" key="1">
    <source>
        <dbReference type="ARBA" id="ARBA00004123"/>
    </source>
</evidence>
<dbReference type="GO" id="GO:0003700">
    <property type="term" value="F:DNA-binding transcription factor activity"/>
    <property type="evidence" value="ECO:0007669"/>
    <property type="project" value="InterPro"/>
</dbReference>
<dbReference type="EMBL" id="JBAMMX010000001">
    <property type="protein sequence ID" value="KAK6948032.1"/>
    <property type="molecule type" value="Genomic_DNA"/>
</dbReference>
<dbReference type="Gene3D" id="2.40.330.10">
    <property type="entry name" value="DNA-binding pseudobarrel domain"/>
    <property type="match status" value="1"/>
</dbReference>
<protein>
    <submittedName>
        <fullName evidence="8">B3 DNA binding domain</fullName>
    </submittedName>
</protein>
<name>A0AAN8ZSI0_9MAGN</name>
<gene>
    <name evidence="8" type="ORF">RJ641_001505</name>
</gene>
<proteinExistence type="predicted"/>
<keyword evidence="5" id="KW-0539">Nucleus</keyword>
<dbReference type="PROSITE" id="PS50863">
    <property type="entry name" value="B3"/>
    <property type="match status" value="1"/>
</dbReference>
<dbReference type="AlphaFoldDB" id="A0AAN8ZSI0"/>
<dbReference type="SMART" id="SM01019">
    <property type="entry name" value="B3"/>
    <property type="match status" value="1"/>
</dbReference>
<evidence type="ECO:0000256" key="4">
    <source>
        <dbReference type="ARBA" id="ARBA00023163"/>
    </source>
</evidence>
<keyword evidence="3" id="KW-0238">DNA-binding</keyword>
<feature type="compositionally biased region" description="Low complexity" evidence="6">
    <location>
        <begin position="406"/>
        <end position="418"/>
    </location>
</feature>
<dbReference type="SUPFAM" id="SSF101936">
    <property type="entry name" value="DNA-binding pseudobarrel domain"/>
    <property type="match status" value="1"/>
</dbReference>
<dbReference type="InterPro" id="IPR044800">
    <property type="entry name" value="LEC2-like"/>
</dbReference>
<feature type="compositionally biased region" description="Low complexity" evidence="6">
    <location>
        <begin position="88"/>
        <end position="103"/>
    </location>
</feature>